<dbReference type="PANTHER" id="PTHR23511:SF38">
    <property type="entry name" value="SYNAPTIC VESICLE 2-RELATED PROTEIN-LIKE PROTEIN"/>
    <property type="match status" value="1"/>
</dbReference>
<dbReference type="EMBL" id="JACMRX010000002">
    <property type="protein sequence ID" value="KAF7995434.1"/>
    <property type="molecule type" value="Genomic_DNA"/>
</dbReference>
<gene>
    <name evidence="9" type="ORF">HCN44_006541</name>
</gene>
<organism evidence="9 10">
    <name type="scientific">Aphidius gifuensis</name>
    <name type="common">Parasitoid wasp</name>
    <dbReference type="NCBI Taxonomy" id="684658"/>
    <lineage>
        <taxon>Eukaryota</taxon>
        <taxon>Metazoa</taxon>
        <taxon>Ecdysozoa</taxon>
        <taxon>Arthropoda</taxon>
        <taxon>Hexapoda</taxon>
        <taxon>Insecta</taxon>
        <taxon>Pterygota</taxon>
        <taxon>Neoptera</taxon>
        <taxon>Endopterygota</taxon>
        <taxon>Hymenoptera</taxon>
        <taxon>Apocrita</taxon>
        <taxon>Ichneumonoidea</taxon>
        <taxon>Braconidae</taxon>
        <taxon>Aphidiinae</taxon>
        <taxon>Aphidius</taxon>
    </lineage>
</organism>
<feature type="transmembrane region" description="Helical" evidence="7">
    <location>
        <begin position="376"/>
        <end position="399"/>
    </location>
</feature>
<dbReference type="GO" id="GO:0016020">
    <property type="term" value="C:membrane"/>
    <property type="evidence" value="ECO:0007669"/>
    <property type="project" value="UniProtKB-SubCell"/>
</dbReference>
<comment type="caution">
    <text evidence="9">The sequence shown here is derived from an EMBL/GenBank/DDBJ whole genome shotgun (WGS) entry which is preliminary data.</text>
</comment>
<keyword evidence="4 7" id="KW-0812">Transmembrane</keyword>
<keyword evidence="5 7" id="KW-1133">Transmembrane helix</keyword>
<dbReference type="Proteomes" id="UP000639338">
    <property type="component" value="Unassembled WGS sequence"/>
</dbReference>
<feature type="transmembrane region" description="Helical" evidence="7">
    <location>
        <begin position="199"/>
        <end position="218"/>
    </location>
</feature>
<dbReference type="AlphaFoldDB" id="A0A835CTU3"/>
<feature type="transmembrane region" description="Helical" evidence="7">
    <location>
        <begin position="73"/>
        <end position="91"/>
    </location>
</feature>
<evidence type="ECO:0000313" key="10">
    <source>
        <dbReference type="Proteomes" id="UP000639338"/>
    </source>
</evidence>
<keyword evidence="10" id="KW-1185">Reference proteome</keyword>
<evidence type="ECO:0000259" key="8">
    <source>
        <dbReference type="PROSITE" id="PS50850"/>
    </source>
</evidence>
<evidence type="ECO:0000256" key="7">
    <source>
        <dbReference type="SAM" id="Phobius"/>
    </source>
</evidence>
<protein>
    <recommendedName>
        <fullName evidence="8">Major facilitator superfamily (MFS) profile domain-containing protein</fullName>
    </recommendedName>
</protein>
<evidence type="ECO:0000256" key="5">
    <source>
        <dbReference type="ARBA" id="ARBA00022989"/>
    </source>
</evidence>
<feature type="domain" description="Major facilitator superfamily (MFS) profile" evidence="8">
    <location>
        <begin position="33"/>
        <end position="518"/>
    </location>
</feature>
<evidence type="ECO:0000256" key="3">
    <source>
        <dbReference type="ARBA" id="ARBA00022448"/>
    </source>
</evidence>
<comment type="similarity">
    <text evidence="2">Belongs to the major facilitator superfamily.</text>
</comment>
<keyword evidence="6 7" id="KW-0472">Membrane</keyword>
<evidence type="ECO:0000313" key="9">
    <source>
        <dbReference type="EMBL" id="KAF7995434.1"/>
    </source>
</evidence>
<feature type="transmembrane region" description="Helical" evidence="7">
    <location>
        <begin position="494"/>
        <end position="515"/>
    </location>
</feature>
<feature type="transmembrane region" description="Helical" evidence="7">
    <location>
        <begin position="463"/>
        <end position="488"/>
    </location>
</feature>
<dbReference type="InterPro" id="IPR036259">
    <property type="entry name" value="MFS_trans_sf"/>
</dbReference>
<feature type="transmembrane region" description="Helical" evidence="7">
    <location>
        <begin position="123"/>
        <end position="145"/>
    </location>
</feature>
<feature type="transmembrane region" description="Helical" evidence="7">
    <location>
        <begin position="406"/>
        <end position="425"/>
    </location>
</feature>
<comment type="subcellular location">
    <subcellularLocation>
        <location evidence="1">Membrane</location>
        <topology evidence="1">Multi-pass membrane protein</topology>
    </subcellularLocation>
</comment>
<feature type="transmembrane region" description="Helical" evidence="7">
    <location>
        <begin position="431"/>
        <end position="456"/>
    </location>
</feature>
<evidence type="ECO:0000256" key="2">
    <source>
        <dbReference type="ARBA" id="ARBA00008335"/>
    </source>
</evidence>
<dbReference type="InterPro" id="IPR005828">
    <property type="entry name" value="MFS_sugar_transport-like"/>
</dbReference>
<evidence type="ECO:0000256" key="1">
    <source>
        <dbReference type="ARBA" id="ARBA00004141"/>
    </source>
</evidence>
<evidence type="ECO:0000256" key="4">
    <source>
        <dbReference type="ARBA" id="ARBA00022692"/>
    </source>
</evidence>
<sequence length="543" mass="60666">MNIQSKDTAGKISENVAQNAVNQTEFGWFNWKIFFVTSLISLNIGFGLGSVGLVLPSAACDFKMSTIAKGRMAMMPVAGMIFGPYFWGNLVDMKGRRVGLISSLCIQGFADILSSVISNYYGFLFLKFFSGFGLSGQLSLMFTYIGEFQPCKYRDGVLSWLEMPWAVGLMIVAGLGWLIIPLEISYYSDSFFFFNSWNIYILVAAILAPLIALWIVFLPETPKYLAETGQRKKLLAILSQMYRENTGKTHEDFVERIKNLRNPDLDDLLNSQDSVPVKKPFSKILKNCLKQTKELLRPPYLKTTVLMCISAYCITSSYFTMVFWLPEIFQRFAVFEEQFPGQSASVCTVSTMLYSKNATPIVENDFTNCRNTLNPIVFSHNLIVGAACVPVALWLPLCVDRFGYKLHFIGASFLASILAFGLFLVENSTQNLILSCLFEALASISITIVMCMLVELYPTNIRVVASAFATFIGRIGAFIGISLVGYLIDDYCVPLIALVGTHLIIAAVVGFFVPIHKTKKAFMNREKELSQKQTFDSTVIVEP</sequence>
<name>A0A835CTU3_APHGI</name>
<accession>A0A835CTU3</accession>
<evidence type="ECO:0000256" key="6">
    <source>
        <dbReference type="ARBA" id="ARBA00023136"/>
    </source>
</evidence>
<dbReference type="InterPro" id="IPR020846">
    <property type="entry name" value="MFS_dom"/>
</dbReference>
<dbReference type="PANTHER" id="PTHR23511">
    <property type="entry name" value="SYNAPTIC VESICLE GLYCOPROTEIN 2"/>
    <property type="match status" value="1"/>
</dbReference>
<dbReference type="Gene3D" id="1.20.1250.20">
    <property type="entry name" value="MFS general substrate transporter like domains"/>
    <property type="match status" value="1"/>
</dbReference>
<feature type="transmembrane region" description="Helical" evidence="7">
    <location>
        <begin position="33"/>
        <end position="53"/>
    </location>
</feature>
<dbReference type="Pfam" id="PF00083">
    <property type="entry name" value="Sugar_tr"/>
    <property type="match status" value="1"/>
</dbReference>
<reference evidence="9 10" key="1">
    <citation type="submission" date="2020-08" db="EMBL/GenBank/DDBJ databases">
        <title>Aphidius gifuensis genome sequencing and assembly.</title>
        <authorList>
            <person name="Du Z."/>
        </authorList>
    </citation>
    <scope>NUCLEOTIDE SEQUENCE [LARGE SCALE GENOMIC DNA]</scope>
    <source>
        <strain evidence="9">YNYX2018</strain>
        <tissue evidence="9">Adults</tissue>
    </source>
</reference>
<feature type="transmembrane region" description="Helical" evidence="7">
    <location>
        <begin position="157"/>
        <end position="179"/>
    </location>
</feature>
<dbReference type="PROSITE" id="PS50850">
    <property type="entry name" value="MFS"/>
    <property type="match status" value="1"/>
</dbReference>
<dbReference type="GO" id="GO:0022857">
    <property type="term" value="F:transmembrane transporter activity"/>
    <property type="evidence" value="ECO:0007669"/>
    <property type="project" value="InterPro"/>
</dbReference>
<dbReference type="OrthoDB" id="3936150at2759"/>
<proteinExistence type="inferred from homology"/>
<keyword evidence="3" id="KW-0813">Transport</keyword>
<dbReference type="SUPFAM" id="SSF103473">
    <property type="entry name" value="MFS general substrate transporter"/>
    <property type="match status" value="1"/>
</dbReference>
<feature type="transmembrane region" description="Helical" evidence="7">
    <location>
        <begin position="300"/>
        <end position="325"/>
    </location>
</feature>